<evidence type="ECO:0000256" key="10">
    <source>
        <dbReference type="SAM" id="MobiDB-lite"/>
    </source>
</evidence>
<dbReference type="PROSITE" id="PS00211">
    <property type="entry name" value="ABC_TRANSPORTER_1"/>
    <property type="match status" value="1"/>
</dbReference>
<evidence type="ECO:0000256" key="1">
    <source>
        <dbReference type="ARBA" id="ARBA00004651"/>
    </source>
</evidence>
<keyword evidence="2" id="KW-0813">Transport</keyword>
<feature type="region of interest" description="Disordered" evidence="10">
    <location>
        <begin position="368"/>
        <end position="402"/>
    </location>
</feature>
<evidence type="ECO:0000313" key="14">
    <source>
        <dbReference type="EMBL" id="CUU57543.1"/>
    </source>
</evidence>
<accession>A0A0S4QPH6</accession>
<reference evidence="15" key="1">
    <citation type="submission" date="2015-11" db="EMBL/GenBank/DDBJ databases">
        <authorList>
            <person name="Varghese N."/>
        </authorList>
    </citation>
    <scope>NUCLEOTIDE SEQUENCE [LARGE SCALE GENOMIC DNA]</scope>
    <source>
        <strain evidence="15">DSM 45899</strain>
    </source>
</reference>
<dbReference type="AlphaFoldDB" id="A0A0S4QPH6"/>
<dbReference type="EMBL" id="FAOZ01000013">
    <property type="protein sequence ID" value="CUU57543.1"/>
    <property type="molecule type" value="Genomic_DNA"/>
</dbReference>
<feature type="domain" description="ABC transmembrane type-1" evidence="13">
    <location>
        <begin position="66"/>
        <end position="349"/>
    </location>
</feature>
<evidence type="ECO:0000256" key="4">
    <source>
        <dbReference type="ARBA" id="ARBA00022692"/>
    </source>
</evidence>
<dbReference type="PANTHER" id="PTHR24221">
    <property type="entry name" value="ATP-BINDING CASSETTE SUB-FAMILY B"/>
    <property type="match status" value="1"/>
</dbReference>
<dbReference type="InterPro" id="IPR017871">
    <property type="entry name" value="ABC_transporter-like_CS"/>
</dbReference>
<dbReference type="SUPFAM" id="SSF90123">
    <property type="entry name" value="ABC transporter transmembrane region"/>
    <property type="match status" value="1"/>
</dbReference>
<evidence type="ECO:0000313" key="15">
    <source>
        <dbReference type="Proteomes" id="UP000198802"/>
    </source>
</evidence>
<proteinExistence type="inferred from homology"/>
<dbReference type="InterPro" id="IPR003593">
    <property type="entry name" value="AAA+_ATPase"/>
</dbReference>
<name>A0A0S4QPH6_9ACTN</name>
<dbReference type="GO" id="GO:0016887">
    <property type="term" value="F:ATP hydrolysis activity"/>
    <property type="evidence" value="ECO:0007669"/>
    <property type="project" value="InterPro"/>
</dbReference>
<evidence type="ECO:0000259" key="12">
    <source>
        <dbReference type="PROSITE" id="PS50893"/>
    </source>
</evidence>
<dbReference type="Pfam" id="PF00005">
    <property type="entry name" value="ABC_tran"/>
    <property type="match status" value="1"/>
</dbReference>
<evidence type="ECO:0000256" key="3">
    <source>
        <dbReference type="ARBA" id="ARBA00022475"/>
    </source>
</evidence>
<feature type="transmembrane region" description="Helical" evidence="11">
    <location>
        <begin position="105"/>
        <end position="129"/>
    </location>
</feature>
<protein>
    <submittedName>
        <fullName evidence="14">ABC-type multidrug transport system, ATPase and permease component</fullName>
    </submittedName>
</protein>
<dbReference type="Pfam" id="PF00664">
    <property type="entry name" value="ABC_membrane"/>
    <property type="match status" value="1"/>
</dbReference>
<evidence type="ECO:0000256" key="8">
    <source>
        <dbReference type="ARBA" id="ARBA00023136"/>
    </source>
</evidence>
<feature type="transmembrane region" description="Helical" evidence="11">
    <location>
        <begin position="292"/>
        <end position="313"/>
    </location>
</feature>
<keyword evidence="6" id="KW-0067">ATP-binding</keyword>
<dbReference type="InterPro" id="IPR003439">
    <property type="entry name" value="ABC_transporter-like_ATP-bd"/>
</dbReference>
<dbReference type="FunFam" id="3.40.50.300:FF:000299">
    <property type="entry name" value="ABC transporter ATP-binding protein/permease"/>
    <property type="match status" value="1"/>
</dbReference>
<dbReference type="GO" id="GO:0140359">
    <property type="term" value="F:ABC-type transporter activity"/>
    <property type="evidence" value="ECO:0007669"/>
    <property type="project" value="InterPro"/>
</dbReference>
<evidence type="ECO:0000256" key="7">
    <source>
        <dbReference type="ARBA" id="ARBA00022989"/>
    </source>
</evidence>
<dbReference type="GO" id="GO:0034040">
    <property type="term" value="F:ATPase-coupled lipid transmembrane transporter activity"/>
    <property type="evidence" value="ECO:0007669"/>
    <property type="project" value="TreeGrafter"/>
</dbReference>
<dbReference type="PROSITE" id="PS50893">
    <property type="entry name" value="ABC_TRANSPORTER_2"/>
    <property type="match status" value="1"/>
</dbReference>
<dbReference type="Gene3D" id="3.40.50.300">
    <property type="entry name" value="P-loop containing nucleotide triphosphate hydrolases"/>
    <property type="match status" value="1"/>
</dbReference>
<gene>
    <name evidence="14" type="ORF">Ga0074812_11341</name>
</gene>
<dbReference type="Gene3D" id="1.20.1560.10">
    <property type="entry name" value="ABC transporter type 1, transmembrane domain"/>
    <property type="match status" value="1"/>
</dbReference>
<evidence type="ECO:0000259" key="13">
    <source>
        <dbReference type="PROSITE" id="PS50929"/>
    </source>
</evidence>
<evidence type="ECO:0000256" key="5">
    <source>
        <dbReference type="ARBA" id="ARBA00022741"/>
    </source>
</evidence>
<evidence type="ECO:0000256" key="11">
    <source>
        <dbReference type="SAM" id="Phobius"/>
    </source>
</evidence>
<keyword evidence="7 11" id="KW-1133">Transmembrane helix</keyword>
<dbReference type="GO" id="GO:0005524">
    <property type="term" value="F:ATP binding"/>
    <property type="evidence" value="ECO:0007669"/>
    <property type="project" value="UniProtKB-KW"/>
</dbReference>
<dbReference type="InterPro" id="IPR036640">
    <property type="entry name" value="ABC1_TM_sf"/>
</dbReference>
<dbReference type="InterPro" id="IPR011527">
    <property type="entry name" value="ABC1_TM_dom"/>
</dbReference>
<feature type="domain" description="ABC transporter" evidence="12">
    <location>
        <begin position="432"/>
        <end position="687"/>
    </location>
</feature>
<keyword evidence="4 11" id="KW-0812">Transmembrane</keyword>
<sequence length="691" mass="72496">MDRARGRRRWDGVGGIVSGVVLPSRRSVLPTRVTRLHAQVVARLTGTGEAARSLAFFADQGRVVTALVGLSVIGSVAVAAGPFLLRHLIDRSLPTGRIEDLVAPVLLLCALLVFESAVLATRMALIARLGAVITVRMRQAVNARLQHLPFGFFPRSQQGEVMTVMSTDVVSAQYAISAIVQAVVCRVADIAVGLTVVFVLDWRLSLAVMVFAPATLLIMKAGRRRLAVLSQRQRELDGQLMAQVADTSSVSGALHVRLFDRADYECARFEEAGEALLAAAREQARLTSRVRLVVNLGIVVTMIVVVALGAWLVSTGRTTLGTVAALGGALLVSFGPLASAVELKSELSSAGASFRRIFALLDLPTDGEPAGSSHNGSSHNGGLHTGSLPAGSPPVGGAPTARAVPRAGTVAGVGARQTEPARPRTRAQALDLSLDDVWFSYDLATPDPDGAAPGRAVPGQASEDEAWNLRGVTLRAAAGTTTAVVGASGAGKTTITYLASGIHRPQRGTVRLGGRDLADIPAAELHALVGVVPQDPHLFHDTIAANLRYGRLDATDDELREALDAAHLSALLDRLPEGLATRVGARGYRLSGGERQRLAIARVLLQAPRVLVLDEATSALDTVSEAAVRAALDRLAIGRTCLVIAHRLSTVRDADRIYVMDHGRVVEEGTHGGLLADGGAYSRLYGAVGAG</sequence>
<comment type="similarity">
    <text evidence="9">Belongs to the ABC transporter superfamily. Lipid exporter (TC 3.A.1.106) family.</text>
</comment>
<keyword evidence="3" id="KW-1003">Cell membrane</keyword>
<feature type="compositionally biased region" description="Low complexity" evidence="10">
    <location>
        <begin position="371"/>
        <end position="388"/>
    </location>
</feature>
<dbReference type="InterPro" id="IPR027417">
    <property type="entry name" value="P-loop_NTPase"/>
</dbReference>
<keyword evidence="5" id="KW-0547">Nucleotide-binding</keyword>
<dbReference type="SUPFAM" id="SSF52540">
    <property type="entry name" value="P-loop containing nucleoside triphosphate hydrolases"/>
    <property type="match status" value="1"/>
</dbReference>
<dbReference type="InterPro" id="IPR039421">
    <property type="entry name" value="Type_1_exporter"/>
</dbReference>
<organism evidence="14 15">
    <name type="scientific">Parafrankia irregularis</name>
    <dbReference type="NCBI Taxonomy" id="795642"/>
    <lineage>
        <taxon>Bacteria</taxon>
        <taxon>Bacillati</taxon>
        <taxon>Actinomycetota</taxon>
        <taxon>Actinomycetes</taxon>
        <taxon>Frankiales</taxon>
        <taxon>Frankiaceae</taxon>
        <taxon>Parafrankia</taxon>
    </lineage>
</organism>
<dbReference type="SMART" id="SM00382">
    <property type="entry name" value="AAA"/>
    <property type="match status" value="1"/>
</dbReference>
<feature type="transmembrane region" description="Helical" evidence="11">
    <location>
        <begin position="63"/>
        <end position="85"/>
    </location>
</feature>
<keyword evidence="8 11" id="KW-0472">Membrane</keyword>
<evidence type="ECO:0000256" key="2">
    <source>
        <dbReference type="ARBA" id="ARBA00022448"/>
    </source>
</evidence>
<evidence type="ECO:0000256" key="9">
    <source>
        <dbReference type="ARBA" id="ARBA00061644"/>
    </source>
</evidence>
<dbReference type="PROSITE" id="PS50929">
    <property type="entry name" value="ABC_TM1F"/>
    <property type="match status" value="1"/>
</dbReference>
<dbReference type="GO" id="GO:0005886">
    <property type="term" value="C:plasma membrane"/>
    <property type="evidence" value="ECO:0007669"/>
    <property type="project" value="UniProtKB-SubCell"/>
</dbReference>
<keyword evidence="15" id="KW-1185">Reference proteome</keyword>
<evidence type="ECO:0000256" key="6">
    <source>
        <dbReference type="ARBA" id="ARBA00022840"/>
    </source>
</evidence>
<comment type="subcellular location">
    <subcellularLocation>
        <location evidence="1">Cell membrane</location>
        <topology evidence="1">Multi-pass membrane protein</topology>
    </subcellularLocation>
</comment>
<dbReference type="Proteomes" id="UP000198802">
    <property type="component" value="Unassembled WGS sequence"/>
</dbReference>
<dbReference type="PANTHER" id="PTHR24221:SF654">
    <property type="entry name" value="ATP-BINDING CASSETTE SUB-FAMILY B MEMBER 6"/>
    <property type="match status" value="1"/>
</dbReference>